<dbReference type="EMBL" id="JAYWIO010000006">
    <property type="protein sequence ID" value="KAK7257336.1"/>
    <property type="molecule type" value="Genomic_DNA"/>
</dbReference>
<protein>
    <submittedName>
        <fullName evidence="1">Uncharacterized protein</fullName>
    </submittedName>
</protein>
<dbReference type="Proteomes" id="UP001372338">
    <property type="component" value="Unassembled WGS sequence"/>
</dbReference>
<name>A0AAN9I1Q8_CROPI</name>
<comment type="caution">
    <text evidence="1">The sequence shown here is derived from an EMBL/GenBank/DDBJ whole genome shotgun (WGS) entry which is preliminary data.</text>
</comment>
<gene>
    <name evidence="1" type="ORF">RIF29_31228</name>
</gene>
<sequence length="73" mass="8210">MTRPPDAHNVILSPSSLSIAACLEAEEAYQRTIRGEEGTRGDERGDSFQDMEDEFVPETQLHGMEDVQDTFDH</sequence>
<organism evidence="1 2">
    <name type="scientific">Crotalaria pallida</name>
    <name type="common">Smooth rattlebox</name>
    <name type="synonym">Crotalaria striata</name>
    <dbReference type="NCBI Taxonomy" id="3830"/>
    <lineage>
        <taxon>Eukaryota</taxon>
        <taxon>Viridiplantae</taxon>
        <taxon>Streptophyta</taxon>
        <taxon>Embryophyta</taxon>
        <taxon>Tracheophyta</taxon>
        <taxon>Spermatophyta</taxon>
        <taxon>Magnoliopsida</taxon>
        <taxon>eudicotyledons</taxon>
        <taxon>Gunneridae</taxon>
        <taxon>Pentapetalae</taxon>
        <taxon>rosids</taxon>
        <taxon>fabids</taxon>
        <taxon>Fabales</taxon>
        <taxon>Fabaceae</taxon>
        <taxon>Papilionoideae</taxon>
        <taxon>50 kb inversion clade</taxon>
        <taxon>genistoids sensu lato</taxon>
        <taxon>core genistoids</taxon>
        <taxon>Crotalarieae</taxon>
        <taxon>Crotalaria</taxon>
    </lineage>
</organism>
<dbReference type="AlphaFoldDB" id="A0AAN9I1Q8"/>
<dbReference type="PROSITE" id="PS51257">
    <property type="entry name" value="PROKAR_LIPOPROTEIN"/>
    <property type="match status" value="1"/>
</dbReference>
<evidence type="ECO:0000313" key="2">
    <source>
        <dbReference type="Proteomes" id="UP001372338"/>
    </source>
</evidence>
<accession>A0AAN9I1Q8</accession>
<proteinExistence type="predicted"/>
<evidence type="ECO:0000313" key="1">
    <source>
        <dbReference type="EMBL" id="KAK7257336.1"/>
    </source>
</evidence>
<keyword evidence="2" id="KW-1185">Reference proteome</keyword>
<reference evidence="1 2" key="1">
    <citation type="submission" date="2024-01" db="EMBL/GenBank/DDBJ databases">
        <title>The genomes of 5 underutilized Papilionoideae crops provide insights into root nodulation and disease resistanc.</title>
        <authorList>
            <person name="Yuan L."/>
        </authorList>
    </citation>
    <scope>NUCLEOTIDE SEQUENCE [LARGE SCALE GENOMIC DNA]</scope>
    <source>
        <strain evidence="1">ZHUSHIDOU_FW_LH</strain>
        <tissue evidence="1">Leaf</tissue>
    </source>
</reference>